<protein>
    <submittedName>
        <fullName evidence="1">Uncharacterized protein</fullName>
    </submittedName>
</protein>
<reference evidence="1" key="1">
    <citation type="submission" date="2017-02" db="EMBL/GenBank/DDBJ databases">
        <title>Genome sequence of Serratia marcescens phage BF.</title>
        <authorList>
            <person name="Casey E."/>
            <person name="Fitzgerald B."/>
            <person name="Mahony J."/>
            <person name="Lugli G."/>
            <person name="Ventura M."/>
            <person name="van Sinderen D."/>
        </authorList>
    </citation>
    <scope>NUCLEOTIDE SEQUENCE [LARGE SCALE GENOMIC DNA]</scope>
</reference>
<dbReference type="EMBL" id="KY630187">
    <property type="protein sequence ID" value="AQW88870.1"/>
    <property type="molecule type" value="Genomic_DNA"/>
</dbReference>
<sequence length="56" mass="6161">MFTIILTLVLTNQSSSSVTYGSFDDIDKCKTAISEVKKEYIGSSVREVIGRCARAK</sequence>
<gene>
    <name evidence="1" type="ORF">BF_0345</name>
</gene>
<proteinExistence type="predicted"/>
<dbReference type="Proteomes" id="UP000221837">
    <property type="component" value="Genome"/>
</dbReference>
<evidence type="ECO:0000313" key="1">
    <source>
        <dbReference type="EMBL" id="AQW88870.1"/>
    </source>
</evidence>
<evidence type="ECO:0000313" key="2">
    <source>
        <dbReference type="Proteomes" id="UP000221837"/>
    </source>
</evidence>
<organism evidence="1 2">
    <name type="scientific">Serratia phage BF</name>
    <dbReference type="NCBI Taxonomy" id="1962671"/>
    <lineage>
        <taxon>Viruses</taxon>
        <taxon>Duplodnaviria</taxon>
        <taxon>Heunggongvirae</taxon>
        <taxon>Uroviricota</taxon>
        <taxon>Caudoviricetes</taxon>
        <taxon>Eneladusvirus</taxon>
        <taxon>Eneladusvirus BF</taxon>
    </lineage>
</organism>
<accession>A0A1S6UAW4</accession>
<name>A0A1S6UAW4_9CAUD</name>
<keyword evidence="2" id="KW-1185">Reference proteome</keyword>